<protein>
    <submittedName>
        <fullName evidence="4">Recombinase family protein</fullName>
    </submittedName>
</protein>
<evidence type="ECO:0000259" key="3">
    <source>
        <dbReference type="PROSITE" id="PS51737"/>
    </source>
</evidence>
<dbReference type="Gene3D" id="3.40.50.1390">
    <property type="entry name" value="Resolvase, N-terminal catalytic domain"/>
    <property type="match status" value="1"/>
</dbReference>
<dbReference type="Pfam" id="PF13408">
    <property type="entry name" value="Zn_ribbon_recom"/>
    <property type="match status" value="1"/>
</dbReference>
<evidence type="ECO:0000256" key="1">
    <source>
        <dbReference type="ARBA" id="ARBA00009913"/>
    </source>
</evidence>
<dbReference type="InterPro" id="IPR006119">
    <property type="entry name" value="Resolv_N"/>
</dbReference>
<organism evidence="4 5">
    <name type="scientific">Lachnotalea glycerini</name>
    <dbReference type="NCBI Taxonomy" id="1763509"/>
    <lineage>
        <taxon>Bacteria</taxon>
        <taxon>Bacillati</taxon>
        <taxon>Bacillota</taxon>
        <taxon>Clostridia</taxon>
        <taxon>Lachnospirales</taxon>
        <taxon>Lachnospiraceae</taxon>
        <taxon>Lachnotalea</taxon>
    </lineage>
</organism>
<evidence type="ECO:0000313" key="4">
    <source>
        <dbReference type="EMBL" id="RDY30002.1"/>
    </source>
</evidence>
<dbReference type="Pfam" id="PF07508">
    <property type="entry name" value="Recombinase"/>
    <property type="match status" value="1"/>
</dbReference>
<dbReference type="AlphaFoldDB" id="A0A371JB61"/>
<comment type="similarity">
    <text evidence="1">Belongs to the site-specific recombinase resolvase family.</text>
</comment>
<feature type="domain" description="Recombinase" evidence="3">
    <location>
        <begin position="84"/>
        <end position="210"/>
    </location>
</feature>
<dbReference type="OrthoDB" id="9769353at2"/>
<dbReference type="InterPro" id="IPR036162">
    <property type="entry name" value="Resolvase-like_N_sf"/>
</dbReference>
<dbReference type="PROSITE" id="PS51737">
    <property type="entry name" value="RECOMBINASE_DNA_BIND"/>
    <property type="match status" value="1"/>
</dbReference>
<dbReference type="CDD" id="cd00338">
    <property type="entry name" value="Ser_Recombinase"/>
    <property type="match status" value="1"/>
</dbReference>
<feature type="domain" description="Resolvase/invertase-type recombinase catalytic" evidence="2">
    <location>
        <begin position="1"/>
        <end position="75"/>
    </location>
</feature>
<sequence>TKSISRFARNTLDCLNYVRELKELGIGIIFEKENINTLDAKGEVLLTILSSLAQDESRSISENSTWGIRRRFEKGQHKMSTKRFLGYDTDEEGKLVINRKQAQIVTRLYSEFLNGKTVDYIKRIFDREGVKNWDGETKWQATTLQSMLENEKYKGDAILQKSYTTDFLTKKRVQNKGEIQKFYIEDDHEAIIEPWIWECVQLEVQRRKEYLEEHGTNSYSHRPESNPFASKIVCGCCNKVFARKGWRSSMGVDRKIWQCSERYKVKGILGCGNRHVEETTLEKAYVMAWNSILENREYFIEKWKEQKQSENLLKGYRAERFIELVIGAEPIQKLETDFMLKTLDHIKVFDDGTLVVMFLDGTEIECRSEEE</sequence>
<dbReference type="InterPro" id="IPR011109">
    <property type="entry name" value="DNA_bind_recombinase_dom"/>
</dbReference>
<dbReference type="PANTHER" id="PTHR30461:SF26">
    <property type="entry name" value="RESOLVASE HOMOLOG YNEB"/>
    <property type="match status" value="1"/>
</dbReference>
<name>A0A371JB61_9FIRM</name>
<proteinExistence type="inferred from homology"/>
<gene>
    <name evidence="4" type="ORF">CG710_016840</name>
</gene>
<dbReference type="GO" id="GO:0000150">
    <property type="term" value="F:DNA strand exchange activity"/>
    <property type="evidence" value="ECO:0007669"/>
    <property type="project" value="InterPro"/>
</dbReference>
<dbReference type="InterPro" id="IPR025827">
    <property type="entry name" value="Zn_ribbon_recom_dom"/>
</dbReference>
<evidence type="ECO:0000259" key="2">
    <source>
        <dbReference type="PROSITE" id="PS51736"/>
    </source>
</evidence>
<comment type="caution">
    <text evidence="4">The sequence shown here is derived from an EMBL/GenBank/DDBJ whole genome shotgun (WGS) entry which is preliminary data.</text>
</comment>
<dbReference type="Proteomes" id="UP000216411">
    <property type="component" value="Unassembled WGS sequence"/>
</dbReference>
<accession>A0A371JB61</accession>
<evidence type="ECO:0000313" key="5">
    <source>
        <dbReference type="Proteomes" id="UP000216411"/>
    </source>
</evidence>
<keyword evidence="5" id="KW-1185">Reference proteome</keyword>
<dbReference type="EMBL" id="NOKA02000052">
    <property type="protein sequence ID" value="RDY30002.1"/>
    <property type="molecule type" value="Genomic_DNA"/>
</dbReference>
<dbReference type="Gene3D" id="3.90.1750.20">
    <property type="entry name" value="Putative Large Serine Recombinase, Chain B, Domain 2"/>
    <property type="match status" value="1"/>
</dbReference>
<dbReference type="InterPro" id="IPR038109">
    <property type="entry name" value="DNA_bind_recomb_sf"/>
</dbReference>
<dbReference type="PANTHER" id="PTHR30461">
    <property type="entry name" value="DNA-INVERTASE FROM LAMBDOID PROPHAGE"/>
    <property type="match status" value="1"/>
</dbReference>
<dbReference type="GO" id="GO:0003677">
    <property type="term" value="F:DNA binding"/>
    <property type="evidence" value="ECO:0007669"/>
    <property type="project" value="InterPro"/>
</dbReference>
<reference evidence="4 5" key="1">
    <citation type="journal article" date="2017" name="Genome Announc.">
        <title>Draft Genome Sequence of a Sporulating and Motile Strain of Lachnotalea glycerini Isolated from Water in Quebec City, Canada.</title>
        <authorList>
            <person name="Maheux A.F."/>
            <person name="Boudreau D.K."/>
            <person name="Berube E."/>
            <person name="Boissinot M."/>
            <person name="Raymond F."/>
            <person name="Brodeur S."/>
            <person name="Corbeil J."/>
            <person name="Isabel S."/>
            <person name="Omar R.F."/>
            <person name="Bergeron M.G."/>
        </authorList>
    </citation>
    <scope>NUCLEOTIDE SEQUENCE [LARGE SCALE GENOMIC DNA]</scope>
    <source>
        <strain evidence="4 5">CCRI-19302</strain>
    </source>
</reference>
<dbReference type="Pfam" id="PF00239">
    <property type="entry name" value="Resolvase"/>
    <property type="match status" value="1"/>
</dbReference>
<dbReference type="PROSITE" id="PS51736">
    <property type="entry name" value="RECOMBINASES_3"/>
    <property type="match status" value="1"/>
</dbReference>
<dbReference type="RefSeq" id="WP_147297457.1">
    <property type="nucleotide sequence ID" value="NZ_NOKA02000052.1"/>
</dbReference>
<dbReference type="InterPro" id="IPR050639">
    <property type="entry name" value="SSR_resolvase"/>
</dbReference>
<dbReference type="SUPFAM" id="SSF53041">
    <property type="entry name" value="Resolvase-like"/>
    <property type="match status" value="1"/>
</dbReference>
<feature type="non-terminal residue" evidence="4">
    <location>
        <position position="1"/>
    </location>
</feature>